<gene>
    <name evidence="3" type="ORF">N7452_009107</name>
</gene>
<dbReference type="PROSITE" id="PS50254">
    <property type="entry name" value="REL_2"/>
    <property type="match status" value="1"/>
</dbReference>
<reference evidence="3" key="2">
    <citation type="journal article" date="2023" name="IMA Fungus">
        <title>Comparative genomic study of the Penicillium genus elucidates a diverse pangenome and 15 lateral gene transfer events.</title>
        <authorList>
            <person name="Petersen C."/>
            <person name="Sorensen T."/>
            <person name="Nielsen M.R."/>
            <person name="Sondergaard T.E."/>
            <person name="Sorensen J.L."/>
            <person name="Fitzpatrick D.A."/>
            <person name="Frisvad J.C."/>
            <person name="Nielsen K.L."/>
        </authorList>
    </citation>
    <scope>NUCLEOTIDE SEQUENCE</scope>
    <source>
        <strain evidence="3">IBT 35673</strain>
    </source>
</reference>
<protein>
    <recommendedName>
        <fullName evidence="2">RHD domain-containing protein</fullName>
    </recommendedName>
</protein>
<sequence length="116" mass="12755">MLAYTKFKMKSHPGLDENFETSNSGCVDDPVAGEVCHQSSGPLICLALEDYARTMLAYTQCQMRSFPGLREEFGTSNSSHGDDPIRSLLHYQGPGPPSPATAQEVGRKATKKRRLH</sequence>
<name>A0A9W9QCL0_PENBR</name>
<dbReference type="GO" id="GO:0003677">
    <property type="term" value="F:DNA binding"/>
    <property type="evidence" value="ECO:0007669"/>
    <property type="project" value="InterPro"/>
</dbReference>
<dbReference type="AlphaFoldDB" id="A0A9W9QCL0"/>
<feature type="domain" description="RHD" evidence="2">
    <location>
        <begin position="39"/>
        <end position="116"/>
    </location>
</feature>
<accession>A0A9W9QCL0</accession>
<dbReference type="EMBL" id="JAPZBQ010000005">
    <property type="protein sequence ID" value="KAJ5328717.1"/>
    <property type="molecule type" value="Genomic_DNA"/>
</dbReference>
<feature type="region of interest" description="Disordered" evidence="1">
    <location>
        <begin position="70"/>
        <end position="116"/>
    </location>
</feature>
<dbReference type="GO" id="GO:0003700">
    <property type="term" value="F:DNA-binding transcription factor activity"/>
    <property type="evidence" value="ECO:0007669"/>
    <property type="project" value="InterPro"/>
</dbReference>
<evidence type="ECO:0000313" key="4">
    <source>
        <dbReference type="Proteomes" id="UP001147695"/>
    </source>
</evidence>
<evidence type="ECO:0000259" key="2">
    <source>
        <dbReference type="PROSITE" id="PS50254"/>
    </source>
</evidence>
<organism evidence="3 4">
    <name type="scientific">Penicillium brevicompactum</name>
    <dbReference type="NCBI Taxonomy" id="5074"/>
    <lineage>
        <taxon>Eukaryota</taxon>
        <taxon>Fungi</taxon>
        <taxon>Dikarya</taxon>
        <taxon>Ascomycota</taxon>
        <taxon>Pezizomycotina</taxon>
        <taxon>Eurotiomycetes</taxon>
        <taxon>Eurotiomycetidae</taxon>
        <taxon>Eurotiales</taxon>
        <taxon>Aspergillaceae</taxon>
        <taxon>Penicillium</taxon>
    </lineage>
</organism>
<dbReference type="InterPro" id="IPR011539">
    <property type="entry name" value="RHD_DNA_bind_dom"/>
</dbReference>
<comment type="caution">
    <text evidence="3">The sequence shown here is derived from an EMBL/GenBank/DDBJ whole genome shotgun (WGS) entry which is preliminary data.</text>
</comment>
<proteinExistence type="predicted"/>
<evidence type="ECO:0000256" key="1">
    <source>
        <dbReference type="SAM" id="MobiDB-lite"/>
    </source>
</evidence>
<evidence type="ECO:0000313" key="3">
    <source>
        <dbReference type="EMBL" id="KAJ5328717.1"/>
    </source>
</evidence>
<dbReference type="Proteomes" id="UP001147695">
    <property type="component" value="Unassembled WGS sequence"/>
</dbReference>
<reference evidence="3" key="1">
    <citation type="submission" date="2022-12" db="EMBL/GenBank/DDBJ databases">
        <authorList>
            <person name="Petersen C."/>
        </authorList>
    </citation>
    <scope>NUCLEOTIDE SEQUENCE</scope>
    <source>
        <strain evidence="3">IBT 35673</strain>
    </source>
</reference>